<dbReference type="OrthoDB" id="9446342at2759"/>
<dbReference type="GO" id="GO:0016192">
    <property type="term" value="P:vesicle-mediated transport"/>
    <property type="evidence" value="ECO:0007669"/>
    <property type="project" value="TreeGrafter"/>
</dbReference>
<sequence length="455" mass="51139">MDAVYDVCVCGTGLKESILSGLLSQSGKKVLVMDKNGYYGGEAASLNLTNLYKRFRPGEEPPKEFGPNRDWNVDLIPKFVLAGGTLVKILKATETSHYLEWQVLDGSYVYQHQKASFFSEEKFIHKVPATDKEALQSPLMGFFEKTRCHNFYRFVAQFDHTNPETWKGLNPFKDSIRAYYDHYGLEENTVDFLGHAVALHTCDDYMKEPAFFSIMKMKLYMKSLMRFGSSPFIYPVYGLGGIPEAFSRRCAIYNGTYMLNKPINGFEFDDEGKVCGVKTADGEVARCSLVVCDPTYVVNTLPHKVKTVGKVIRCICILGKPIPGTNNASSCQVIIPQKQLKRKHDIYITLVSHSHGVATKGKYIALISTTVETSDPEKEIQPALKIIGNIEEKFVQVSEIYVPTEEVVKDNIFVSESYDPTSHFESASNDVLKMYRAITGKELDLSKVDNDESSE</sequence>
<keyword evidence="4" id="KW-1185">Reference proteome</keyword>
<reference evidence="3" key="1">
    <citation type="submission" date="2019-12" db="EMBL/GenBank/DDBJ databases">
        <title>Genome sequence of Babesia ovis.</title>
        <authorList>
            <person name="Yamagishi J."/>
            <person name="Sevinc F."/>
            <person name="Xuan X."/>
        </authorList>
    </citation>
    <scope>NUCLEOTIDE SEQUENCE</scope>
    <source>
        <strain evidence="3">Selcuk</strain>
    </source>
</reference>
<dbReference type="PANTHER" id="PTHR11787">
    <property type="entry name" value="RAB GDP-DISSOCIATION INHIBITOR"/>
    <property type="match status" value="1"/>
</dbReference>
<protein>
    <recommendedName>
        <fullName evidence="2">Rab GDP dissociation inhibitor</fullName>
    </recommendedName>
</protein>
<dbReference type="PRINTS" id="PR00891">
    <property type="entry name" value="RABGDIREP"/>
</dbReference>
<dbReference type="InterPro" id="IPR036188">
    <property type="entry name" value="FAD/NAD-bd_sf"/>
</dbReference>
<dbReference type="GO" id="GO:0005093">
    <property type="term" value="F:Rab GDP-dissociation inhibitor activity"/>
    <property type="evidence" value="ECO:0007669"/>
    <property type="project" value="InterPro"/>
</dbReference>
<dbReference type="Gene3D" id="1.10.405.10">
    <property type="entry name" value="Guanine Nucleotide Dissociation Inhibitor, domain 1"/>
    <property type="match status" value="1"/>
</dbReference>
<dbReference type="AlphaFoldDB" id="A0A9W5T8G0"/>
<evidence type="ECO:0000256" key="2">
    <source>
        <dbReference type="RuleBase" id="RU363124"/>
    </source>
</evidence>
<dbReference type="Gene3D" id="3.30.519.10">
    <property type="entry name" value="Guanine Nucleotide Dissociation Inhibitor, domain 2"/>
    <property type="match status" value="1"/>
</dbReference>
<evidence type="ECO:0000313" key="4">
    <source>
        <dbReference type="Proteomes" id="UP001057455"/>
    </source>
</evidence>
<evidence type="ECO:0000256" key="1">
    <source>
        <dbReference type="ARBA" id="ARBA00005593"/>
    </source>
</evidence>
<dbReference type="InterPro" id="IPR018203">
    <property type="entry name" value="GDP_dissociation_inhibitor"/>
</dbReference>
<proteinExistence type="inferred from homology"/>
<evidence type="ECO:0000313" key="3">
    <source>
        <dbReference type="EMBL" id="GFE52775.1"/>
    </source>
</evidence>
<organism evidence="3 4">
    <name type="scientific">Babesia ovis</name>
    <dbReference type="NCBI Taxonomy" id="5869"/>
    <lineage>
        <taxon>Eukaryota</taxon>
        <taxon>Sar</taxon>
        <taxon>Alveolata</taxon>
        <taxon>Apicomplexa</taxon>
        <taxon>Aconoidasida</taxon>
        <taxon>Piroplasmida</taxon>
        <taxon>Babesiidae</taxon>
        <taxon>Babesia</taxon>
    </lineage>
</organism>
<dbReference type="Gene3D" id="3.50.50.60">
    <property type="entry name" value="FAD/NAD(P)-binding domain"/>
    <property type="match status" value="1"/>
</dbReference>
<dbReference type="EMBL" id="BLIY01000002">
    <property type="protein sequence ID" value="GFE52775.1"/>
    <property type="molecule type" value="Genomic_DNA"/>
</dbReference>
<dbReference type="FunFam" id="1.10.405.10:FF:000011">
    <property type="entry name" value="Rab GDP dissociation inhibitor"/>
    <property type="match status" value="1"/>
</dbReference>
<dbReference type="Pfam" id="PF00996">
    <property type="entry name" value="GDI"/>
    <property type="match status" value="1"/>
</dbReference>
<dbReference type="PRINTS" id="PR00892">
    <property type="entry name" value="RABGDI"/>
</dbReference>
<comment type="caution">
    <text evidence="3">The sequence shown here is derived from an EMBL/GenBank/DDBJ whole genome shotgun (WGS) entry which is preliminary data.</text>
</comment>
<dbReference type="PANTHER" id="PTHR11787:SF8">
    <property type="entry name" value="RAB GDP DISSOCIATION INHIBITOR"/>
    <property type="match status" value="1"/>
</dbReference>
<comment type="similarity">
    <text evidence="1 2">Belongs to the Rab GDI family.</text>
</comment>
<dbReference type="GO" id="GO:0015031">
    <property type="term" value="P:protein transport"/>
    <property type="evidence" value="ECO:0007669"/>
    <property type="project" value="InterPro"/>
</dbReference>
<gene>
    <name evidence="3" type="ORF">BaOVIS_001790</name>
</gene>
<dbReference type="GO" id="GO:0007264">
    <property type="term" value="P:small GTPase-mediated signal transduction"/>
    <property type="evidence" value="ECO:0007669"/>
    <property type="project" value="InterPro"/>
</dbReference>
<dbReference type="SUPFAM" id="SSF51905">
    <property type="entry name" value="FAD/NAD(P)-binding domain"/>
    <property type="match status" value="2"/>
</dbReference>
<dbReference type="Proteomes" id="UP001057455">
    <property type="component" value="Unassembled WGS sequence"/>
</dbReference>
<dbReference type="GO" id="GO:0005737">
    <property type="term" value="C:cytoplasm"/>
    <property type="evidence" value="ECO:0007669"/>
    <property type="project" value="TreeGrafter"/>
</dbReference>
<name>A0A9W5T8G0_BABOV</name>
<accession>A0A9W5T8G0</accession>
<dbReference type="InterPro" id="IPR000806">
    <property type="entry name" value="RabGDI"/>
</dbReference>